<accession>N2A1N1</accession>
<protein>
    <recommendedName>
        <fullName evidence="8">Spermidine/putrescine transport system substrate-binding protein</fullName>
    </recommendedName>
</protein>
<evidence type="ECO:0008006" key="8">
    <source>
        <dbReference type="Google" id="ProtNLM"/>
    </source>
</evidence>
<gene>
    <name evidence="6" type="ORF">C823_04149</name>
</gene>
<dbReference type="PIRSF" id="PIRSF019574">
    <property type="entry name" value="Periplasmic_polyamine_BP"/>
    <property type="match status" value="1"/>
</dbReference>
<keyword evidence="4" id="KW-0574">Periplasm</keyword>
<dbReference type="PATRIC" id="fig|1235802.3.peg.4408"/>
<dbReference type="OrthoDB" id="9769319at2"/>
<dbReference type="GO" id="GO:0019808">
    <property type="term" value="F:polyamine binding"/>
    <property type="evidence" value="ECO:0007669"/>
    <property type="project" value="InterPro"/>
</dbReference>
<evidence type="ECO:0000256" key="5">
    <source>
        <dbReference type="PIRSR" id="PIRSR019574-1"/>
    </source>
</evidence>
<dbReference type="GO" id="GO:0015846">
    <property type="term" value="P:polyamine transport"/>
    <property type="evidence" value="ECO:0007669"/>
    <property type="project" value="InterPro"/>
</dbReference>
<proteinExistence type="predicted"/>
<feature type="binding site" evidence="5">
    <location>
        <position position="84"/>
    </location>
    <ligand>
        <name>spermidine</name>
        <dbReference type="ChEBI" id="CHEBI:57834"/>
    </ligand>
</feature>
<dbReference type="SUPFAM" id="SSF53850">
    <property type="entry name" value="Periplasmic binding protein-like II"/>
    <property type="match status" value="1"/>
</dbReference>
<dbReference type="GO" id="GO:0042597">
    <property type="term" value="C:periplasmic space"/>
    <property type="evidence" value="ECO:0007669"/>
    <property type="project" value="UniProtKB-SubCell"/>
</dbReference>
<name>N2A1N1_9FIRM</name>
<comment type="caution">
    <text evidence="6">The sequence shown here is derived from an EMBL/GenBank/DDBJ whole genome shotgun (WGS) entry which is preliminary data.</text>
</comment>
<dbReference type="eggNOG" id="COG0687">
    <property type="taxonomic scope" value="Bacteria"/>
</dbReference>
<dbReference type="PROSITE" id="PS51257">
    <property type="entry name" value="PROKAR_LIPOPROTEIN"/>
    <property type="match status" value="1"/>
</dbReference>
<evidence type="ECO:0000313" key="6">
    <source>
        <dbReference type="EMBL" id="EMZ22061.1"/>
    </source>
</evidence>
<dbReference type="EMBL" id="AQFT01000124">
    <property type="protein sequence ID" value="EMZ22061.1"/>
    <property type="molecule type" value="Genomic_DNA"/>
</dbReference>
<dbReference type="HOGENOM" id="CLU_026974_1_3_9"/>
<sequence>MKKWLTVFTVVCCLIMLTGCGKEHDPNTVTILNYGKYFEPGLLDQFEAETGITVKYEEYESPEEMYAKYKAGSIHYDVACTSDYIIQKLIQEGETLPIDFENVPEFANIDETYLDYCKNFDTDNSRTIPYFFGTVGILYNKTLVDAAQTNSWNILWDKRYSGQIIMENSVRDTYMVAEKLLGASCNTTDRDILDRSLELLLEQKPLVYSYLSDETADWMAAGNAALAEVYSGEAAYAESLNSDLAYTVPKEGSNMWVDAWFIPKTCRNKKNAELFLNYLCRADVAMTNFDYVYYATPNKAVYDMLDPEIQQNETIFPRKETLDNCEFFQPLDEITTNYYTELWEALKAY</sequence>
<evidence type="ECO:0000313" key="7">
    <source>
        <dbReference type="Proteomes" id="UP000012589"/>
    </source>
</evidence>
<evidence type="ECO:0000256" key="4">
    <source>
        <dbReference type="ARBA" id="ARBA00022764"/>
    </source>
</evidence>
<dbReference type="InterPro" id="IPR001188">
    <property type="entry name" value="Sperm_putr-bd"/>
</dbReference>
<evidence type="ECO:0000256" key="1">
    <source>
        <dbReference type="ARBA" id="ARBA00004418"/>
    </source>
</evidence>
<dbReference type="Pfam" id="PF13416">
    <property type="entry name" value="SBP_bac_8"/>
    <property type="match status" value="1"/>
</dbReference>
<organism evidence="6 7">
    <name type="scientific">Eubacterium plexicaudatum ASF492</name>
    <dbReference type="NCBI Taxonomy" id="1235802"/>
    <lineage>
        <taxon>Bacteria</taxon>
        <taxon>Bacillati</taxon>
        <taxon>Bacillota</taxon>
        <taxon>Clostridia</taxon>
        <taxon>Eubacteriales</taxon>
        <taxon>Eubacteriaceae</taxon>
        <taxon>Eubacterium</taxon>
    </lineage>
</organism>
<reference evidence="6 7" key="1">
    <citation type="journal article" date="2014" name="Genome Announc.">
        <title>Draft genome sequences of the altered schaedler flora, a defined bacterial community from gnotobiotic mice.</title>
        <authorList>
            <person name="Wannemuehler M.J."/>
            <person name="Overstreet A.M."/>
            <person name="Ward D.V."/>
            <person name="Phillips G.J."/>
        </authorList>
    </citation>
    <scope>NUCLEOTIDE SEQUENCE [LARGE SCALE GENOMIC DNA]</scope>
    <source>
        <strain evidence="6 7">ASF492</strain>
    </source>
</reference>
<dbReference type="CDD" id="cd13663">
    <property type="entry name" value="PBP2_PotD_PotF_like_2"/>
    <property type="match status" value="1"/>
</dbReference>
<keyword evidence="3" id="KW-0732">Signal</keyword>
<dbReference type="PRINTS" id="PR00909">
    <property type="entry name" value="SPERMDNBNDNG"/>
</dbReference>
<keyword evidence="2" id="KW-0813">Transport</keyword>
<dbReference type="Gene3D" id="3.40.190.10">
    <property type="entry name" value="Periplasmic binding protein-like II"/>
    <property type="match status" value="2"/>
</dbReference>
<dbReference type="InterPro" id="IPR006059">
    <property type="entry name" value="SBP"/>
</dbReference>
<evidence type="ECO:0000256" key="3">
    <source>
        <dbReference type="ARBA" id="ARBA00022729"/>
    </source>
</evidence>
<comment type="subcellular location">
    <subcellularLocation>
        <location evidence="1">Periplasm</location>
    </subcellularLocation>
</comment>
<dbReference type="STRING" id="1235802.C823_04149"/>
<dbReference type="PANTHER" id="PTHR30222:SF17">
    <property type="entry name" value="SPERMIDINE_PUTRESCINE-BINDING PERIPLASMIC PROTEIN"/>
    <property type="match status" value="1"/>
</dbReference>
<dbReference type="Proteomes" id="UP000012589">
    <property type="component" value="Unassembled WGS sequence"/>
</dbReference>
<evidence type="ECO:0000256" key="2">
    <source>
        <dbReference type="ARBA" id="ARBA00022448"/>
    </source>
</evidence>
<dbReference type="PANTHER" id="PTHR30222">
    <property type="entry name" value="SPERMIDINE/PUTRESCINE-BINDING PERIPLASMIC PROTEIN"/>
    <property type="match status" value="1"/>
</dbReference>
<dbReference type="AlphaFoldDB" id="N2A1N1"/>
<keyword evidence="7" id="KW-1185">Reference proteome</keyword>